<protein>
    <submittedName>
        <fullName evidence="1">Uncharacterized protein</fullName>
    </submittedName>
</protein>
<accession>A0A090T7C6</accession>
<evidence type="ECO:0000313" key="1">
    <source>
        <dbReference type="EMBL" id="GAL35851.1"/>
    </source>
</evidence>
<dbReference type="EMBL" id="BBMT01000008">
    <property type="protein sequence ID" value="GAL35851.1"/>
    <property type="molecule type" value="Genomic_DNA"/>
</dbReference>
<dbReference type="AlphaFoldDB" id="A0A090T7C6"/>
<comment type="caution">
    <text evidence="1">The sequence shown here is derived from an EMBL/GenBank/DDBJ whole genome shotgun (WGS) entry which is preliminary data.</text>
</comment>
<name>A0A090T7C6_9VIBR</name>
<organism evidence="1 2">
    <name type="scientific">Vibrio maritimus</name>
    <dbReference type="NCBI Taxonomy" id="990268"/>
    <lineage>
        <taxon>Bacteria</taxon>
        <taxon>Pseudomonadati</taxon>
        <taxon>Pseudomonadota</taxon>
        <taxon>Gammaproteobacteria</taxon>
        <taxon>Vibrionales</taxon>
        <taxon>Vibrionaceae</taxon>
        <taxon>Vibrio</taxon>
    </lineage>
</organism>
<dbReference type="Proteomes" id="UP000029224">
    <property type="component" value="Unassembled WGS sequence"/>
</dbReference>
<reference evidence="1 2" key="2">
    <citation type="submission" date="2014-09" db="EMBL/GenBank/DDBJ databases">
        <authorList>
            <consortium name="NBRP consortium"/>
            <person name="Sawabe T."/>
            <person name="Meirelles P."/>
            <person name="Nakanishi M."/>
            <person name="Sayaka M."/>
            <person name="Hattori M."/>
            <person name="Ohkuma M."/>
        </authorList>
    </citation>
    <scope>NUCLEOTIDE SEQUENCE [LARGE SCALE GENOMIC DNA]</scope>
    <source>
        <strain evidence="1 2">JCM 19240</strain>
    </source>
</reference>
<proteinExistence type="predicted"/>
<sequence>MDSGQYETALKKPTLGWLYDVPTGKWISDVYDASCPT</sequence>
<gene>
    <name evidence="1" type="ORF">JCM19240_4786</name>
</gene>
<keyword evidence="2" id="KW-1185">Reference proteome</keyword>
<reference evidence="1 2" key="1">
    <citation type="submission" date="2014-09" db="EMBL/GenBank/DDBJ databases">
        <title>Vibrio maritimus JCM 19240. (C210) whole genome shotgun sequence.</title>
        <authorList>
            <person name="Sawabe T."/>
            <person name="Meirelles P."/>
            <person name="Nakanishi M."/>
            <person name="Sayaka M."/>
            <person name="Hattori M."/>
            <person name="Ohkuma M."/>
        </authorList>
    </citation>
    <scope>NUCLEOTIDE SEQUENCE [LARGE SCALE GENOMIC DNA]</scope>
    <source>
        <strain evidence="1 2">JCM 19240</strain>
    </source>
</reference>
<evidence type="ECO:0000313" key="2">
    <source>
        <dbReference type="Proteomes" id="UP000029224"/>
    </source>
</evidence>